<feature type="domain" description="NADH:quinone oxidoreductase/Mrp antiporter transmembrane" evidence="6">
    <location>
        <begin position="116"/>
        <end position="335"/>
    </location>
</feature>
<feature type="transmembrane region" description="Helical" evidence="5">
    <location>
        <begin position="181"/>
        <end position="203"/>
    </location>
</feature>
<keyword evidence="4 5" id="KW-0472">Membrane</keyword>
<dbReference type="Pfam" id="PF00361">
    <property type="entry name" value="Proton_antipo_M"/>
    <property type="match status" value="1"/>
</dbReference>
<dbReference type="PRINTS" id="PR01434">
    <property type="entry name" value="NADHDHGNASE5"/>
</dbReference>
<accession>A0ABD5ZFY0</accession>
<feature type="transmembrane region" description="Helical" evidence="5">
    <location>
        <begin position="223"/>
        <end position="241"/>
    </location>
</feature>
<feature type="transmembrane region" description="Helical" evidence="5">
    <location>
        <begin position="441"/>
        <end position="459"/>
    </location>
</feature>
<organism evidence="8 9">
    <name type="scientific">Haloferax namakaokahaiae</name>
    <dbReference type="NCBI Taxonomy" id="1748331"/>
    <lineage>
        <taxon>Archaea</taxon>
        <taxon>Methanobacteriati</taxon>
        <taxon>Methanobacteriota</taxon>
        <taxon>Stenosarchaea group</taxon>
        <taxon>Halobacteria</taxon>
        <taxon>Halobacteriales</taxon>
        <taxon>Haloferacaceae</taxon>
        <taxon>Haloferax</taxon>
    </lineage>
</organism>
<feature type="transmembrane region" description="Helical" evidence="5">
    <location>
        <begin position="370"/>
        <end position="389"/>
    </location>
</feature>
<evidence type="ECO:0000256" key="2">
    <source>
        <dbReference type="ARBA" id="ARBA00022692"/>
    </source>
</evidence>
<evidence type="ECO:0000313" key="9">
    <source>
        <dbReference type="Proteomes" id="UP001596481"/>
    </source>
</evidence>
<dbReference type="EMBL" id="JBHTAA010000005">
    <property type="protein sequence ID" value="MFC7204189.1"/>
    <property type="molecule type" value="Genomic_DNA"/>
</dbReference>
<keyword evidence="2 5" id="KW-0812">Transmembrane</keyword>
<comment type="caution">
    <text evidence="8">The sequence shown here is derived from an EMBL/GenBank/DDBJ whole genome shotgun (WGS) entry which is preliminary data.</text>
</comment>
<protein>
    <submittedName>
        <fullName evidence="8">Proton-conducting transporter membrane subunit</fullName>
    </submittedName>
</protein>
<feature type="transmembrane region" description="Helical" evidence="5">
    <location>
        <begin position="342"/>
        <end position="364"/>
    </location>
</feature>
<dbReference type="RefSeq" id="WP_390223677.1">
    <property type="nucleotide sequence ID" value="NZ_JBHTAA010000005.1"/>
</dbReference>
<comment type="subcellular location">
    <subcellularLocation>
        <location evidence="1">Membrane</location>
        <topology evidence="1">Multi-pass membrane protein</topology>
    </subcellularLocation>
</comment>
<dbReference type="AlphaFoldDB" id="A0ABD5ZFY0"/>
<dbReference type="PANTHER" id="PTHR42829">
    <property type="entry name" value="NADH-UBIQUINONE OXIDOREDUCTASE CHAIN 5"/>
    <property type="match status" value="1"/>
</dbReference>
<feature type="transmembrane region" description="Helical" evidence="5">
    <location>
        <begin position="291"/>
        <end position="311"/>
    </location>
</feature>
<dbReference type="InterPro" id="IPR001750">
    <property type="entry name" value="ND/Mrp_TM"/>
</dbReference>
<dbReference type="Pfam" id="PF00662">
    <property type="entry name" value="Proton_antipo_N"/>
    <property type="match status" value="1"/>
</dbReference>
<evidence type="ECO:0000256" key="1">
    <source>
        <dbReference type="ARBA" id="ARBA00004141"/>
    </source>
</evidence>
<evidence type="ECO:0000313" key="8">
    <source>
        <dbReference type="EMBL" id="MFC7204189.1"/>
    </source>
</evidence>
<gene>
    <name evidence="8" type="ORF">ACFQJC_11740</name>
</gene>
<reference evidence="8 9" key="1">
    <citation type="journal article" date="2019" name="Int. J. Syst. Evol. Microbiol.">
        <title>The Global Catalogue of Microorganisms (GCM) 10K type strain sequencing project: providing services to taxonomists for standard genome sequencing and annotation.</title>
        <authorList>
            <consortium name="The Broad Institute Genomics Platform"/>
            <consortium name="The Broad Institute Genome Sequencing Center for Infectious Disease"/>
            <person name="Wu L."/>
            <person name="Ma J."/>
        </authorList>
    </citation>
    <scope>NUCLEOTIDE SEQUENCE [LARGE SCALE GENOMIC DNA]</scope>
    <source>
        <strain evidence="8 9">DSM 29988</strain>
    </source>
</reference>
<feature type="domain" description="NADH-Ubiquinone oxidoreductase (complex I) chain 5 N-terminal" evidence="7">
    <location>
        <begin position="58"/>
        <end position="96"/>
    </location>
</feature>
<feature type="transmembrane region" description="Helical" evidence="5">
    <location>
        <begin position="152"/>
        <end position="169"/>
    </location>
</feature>
<name>A0ABD5ZFY0_9EURY</name>
<evidence type="ECO:0000256" key="4">
    <source>
        <dbReference type="ARBA" id="ARBA00023136"/>
    </source>
</evidence>
<evidence type="ECO:0000256" key="3">
    <source>
        <dbReference type="ARBA" id="ARBA00022989"/>
    </source>
</evidence>
<feature type="transmembrane region" description="Helical" evidence="5">
    <location>
        <begin position="52"/>
        <end position="78"/>
    </location>
</feature>
<feature type="transmembrane region" description="Helical" evidence="5">
    <location>
        <begin position="26"/>
        <end position="46"/>
    </location>
</feature>
<sequence length="493" mass="52176">MTEKTRQPRIGPLPRPTLSTSRLPAALTRVVWALWFVSVAVTAVRLTNTETWSLWGLFAVDGLTVVMWVVVTFFSGIVHSYSRRYMAGDSAFEKFFVRVFAFTLVVMALVAADAFVVFAILWLTMGLVMSSLIGHVESWPQARRAAATSRRYFGASSGLLAVAFGLLWWETGATTVSAVTASAVTPSAIVLATAAVLLLAAMVQSALLPFHTWLLSSMTAPTPASALMHAGFVNAGGILLLRFAPVVTADDGFMLVIVVAGATSALLGKLLKTVQTDVKGKLGCSTVGQMGFMFVQAGLGFFGAAITHLILHGFYKAYQFLSAGSSVERTSPHAKDKETNSLGLAGVAVTVLTALAGGVIFATLTGEGTAFDSGVLLAGLVVLTTMHASREVVQHSSLPAALRYGGVALVFLPAIAIYGWVYTLIEHALVGVPLVTVPAELTVVHLVVAVGFVAAYLAIESGVYQRSQRLYVALVNATTPARGTVLTTREEYK</sequence>
<proteinExistence type="predicted"/>
<dbReference type="InterPro" id="IPR001516">
    <property type="entry name" value="Proton_antipo_N"/>
</dbReference>
<evidence type="ECO:0000259" key="6">
    <source>
        <dbReference type="Pfam" id="PF00361"/>
    </source>
</evidence>
<keyword evidence="9" id="KW-1185">Reference proteome</keyword>
<dbReference type="Proteomes" id="UP001596481">
    <property type="component" value="Unassembled WGS sequence"/>
</dbReference>
<evidence type="ECO:0000259" key="7">
    <source>
        <dbReference type="Pfam" id="PF00662"/>
    </source>
</evidence>
<keyword evidence="3 5" id="KW-1133">Transmembrane helix</keyword>
<feature type="transmembrane region" description="Helical" evidence="5">
    <location>
        <begin position="401"/>
        <end position="421"/>
    </location>
</feature>
<dbReference type="PANTHER" id="PTHR42829:SF1">
    <property type="entry name" value="INORGANIC CARBON TRANSPORTER SUBUNIT DABB-RELATED"/>
    <property type="match status" value="1"/>
</dbReference>
<evidence type="ECO:0000256" key="5">
    <source>
        <dbReference type="SAM" id="Phobius"/>
    </source>
</evidence>
<feature type="transmembrane region" description="Helical" evidence="5">
    <location>
        <begin position="99"/>
        <end position="132"/>
    </location>
</feature>
<feature type="transmembrane region" description="Helical" evidence="5">
    <location>
        <begin position="253"/>
        <end position="271"/>
    </location>
</feature>
<dbReference type="InterPro" id="IPR003945">
    <property type="entry name" value="NU5C-like"/>
</dbReference>
<dbReference type="GO" id="GO:0016020">
    <property type="term" value="C:membrane"/>
    <property type="evidence" value="ECO:0007669"/>
    <property type="project" value="UniProtKB-SubCell"/>
</dbReference>